<gene>
    <name evidence="1" type="ORF">MtrunA17_Chr7g0239581</name>
</gene>
<name>A0A396H5I0_MEDTR</name>
<proteinExistence type="predicted"/>
<dbReference type="SUPFAM" id="SSF50985">
    <property type="entry name" value="RCC1/BLIP-II"/>
    <property type="match status" value="1"/>
</dbReference>
<dbReference type="InterPro" id="IPR009091">
    <property type="entry name" value="RCC1/BLIP-II"/>
</dbReference>
<dbReference type="Gramene" id="rna40646">
    <property type="protein sequence ID" value="RHN46197.1"/>
    <property type="gene ID" value="gene40646"/>
</dbReference>
<reference evidence="2" key="1">
    <citation type="journal article" date="2018" name="Nat. Plants">
        <title>Whole-genome landscape of Medicago truncatula symbiotic genes.</title>
        <authorList>
            <person name="Pecrix Y."/>
            <person name="Staton S.E."/>
            <person name="Sallet E."/>
            <person name="Lelandais-Briere C."/>
            <person name="Moreau S."/>
            <person name="Carrere S."/>
            <person name="Blein T."/>
            <person name="Jardinaud M.F."/>
            <person name="Latrasse D."/>
            <person name="Zouine M."/>
            <person name="Zahm M."/>
            <person name="Kreplak J."/>
            <person name="Mayjonade B."/>
            <person name="Satge C."/>
            <person name="Perez M."/>
            <person name="Cauet S."/>
            <person name="Marande W."/>
            <person name="Chantry-Darmon C."/>
            <person name="Lopez-Roques C."/>
            <person name="Bouchez O."/>
            <person name="Berard A."/>
            <person name="Debelle F."/>
            <person name="Munos S."/>
            <person name="Bendahmane A."/>
            <person name="Berges H."/>
            <person name="Niebel A."/>
            <person name="Buitink J."/>
            <person name="Frugier F."/>
            <person name="Benhamed M."/>
            <person name="Crespi M."/>
            <person name="Gouzy J."/>
            <person name="Gamas P."/>
        </authorList>
    </citation>
    <scope>NUCLEOTIDE SEQUENCE [LARGE SCALE GENOMIC DNA]</scope>
    <source>
        <strain evidence="2">cv. Jemalong A17</strain>
    </source>
</reference>
<evidence type="ECO:0000313" key="2">
    <source>
        <dbReference type="Proteomes" id="UP000265566"/>
    </source>
</evidence>
<accession>A0A396H5I0</accession>
<dbReference type="Gene3D" id="2.130.10.30">
    <property type="entry name" value="Regulator of chromosome condensation 1/beta-lactamase-inhibitor protein II"/>
    <property type="match status" value="1"/>
</dbReference>
<dbReference type="EMBL" id="PSQE01000007">
    <property type="protein sequence ID" value="RHN46197.1"/>
    <property type="molecule type" value="Genomic_DNA"/>
</dbReference>
<dbReference type="AlphaFoldDB" id="A0A396H5I0"/>
<protein>
    <submittedName>
        <fullName evidence="1">Putative regulator of chromosome condensation 1/beta-lactamase-inhibitor protein II</fullName>
    </submittedName>
</protein>
<evidence type="ECO:0000313" key="1">
    <source>
        <dbReference type="EMBL" id="RHN46197.1"/>
    </source>
</evidence>
<sequence length="104" mass="11144">MNGNEAMEDVTVVEEEEKSSEKTVYMWGYLPGASSEKAPILSPTAVRLTDSCFAGDSWKDVCGGGCGFAVAISEKGKLVTWGSTDDENQSYLMSGKHGVMQLVL</sequence>
<comment type="caution">
    <text evidence="1">The sequence shown here is derived from an EMBL/GenBank/DDBJ whole genome shotgun (WGS) entry which is preliminary data.</text>
</comment>
<organism evidence="1 2">
    <name type="scientific">Medicago truncatula</name>
    <name type="common">Barrel medic</name>
    <name type="synonym">Medicago tribuloides</name>
    <dbReference type="NCBI Taxonomy" id="3880"/>
    <lineage>
        <taxon>Eukaryota</taxon>
        <taxon>Viridiplantae</taxon>
        <taxon>Streptophyta</taxon>
        <taxon>Embryophyta</taxon>
        <taxon>Tracheophyta</taxon>
        <taxon>Spermatophyta</taxon>
        <taxon>Magnoliopsida</taxon>
        <taxon>eudicotyledons</taxon>
        <taxon>Gunneridae</taxon>
        <taxon>Pentapetalae</taxon>
        <taxon>rosids</taxon>
        <taxon>fabids</taxon>
        <taxon>Fabales</taxon>
        <taxon>Fabaceae</taxon>
        <taxon>Papilionoideae</taxon>
        <taxon>50 kb inversion clade</taxon>
        <taxon>NPAAA clade</taxon>
        <taxon>Hologalegina</taxon>
        <taxon>IRL clade</taxon>
        <taxon>Trifolieae</taxon>
        <taxon>Medicago</taxon>
    </lineage>
</organism>
<dbReference type="Proteomes" id="UP000265566">
    <property type="component" value="Chromosome 7"/>
</dbReference>